<evidence type="ECO:0000256" key="1">
    <source>
        <dbReference type="SAM" id="Phobius"/>
    </source>
</evidence>
<organism evidence="2 3">
    <name type="scientific">Parascaris univalens</name>
    <name type="common">Nematode worm</name>
    <dbReference type="NCBI Taxonomy" id="6257"/>
    <lineage>
        <taxon>Eukaryota</taxon>
        <taxon>Metazoa</taxon>
        <taxon>Ecdysozoa</taxon>
        <taxon>Nematoda</taxon>
        <taxon>Chromadorea</taxon>
        <taxon>Rhabditida</taxon>
        <taxon>Spirurina</taxon>
        <taxon>Ascaridomorpha</taxon>
        <taxon>Ascaridoidea</taxon>
        <taxon>Ascarididae</taxon>
        <taxon>Parascaris</taxon>
    </lineage>
</organism>
<protein>
    <submittedName>
        <fullName evidence="3">RRM domain-containing protein</fullName>
    </submittedName>
</protein>
<feature type="transmembrane region" description="Helical" evidence="1">
    <location>
        <begin position="49"/>
        <end position="69"/>
    </location>
</feature>
<keyword evidence="1" id="KW-0812">Transmembrane</keyword>
<proteinExistence type="predicted"/>
<keyword evidence="1" id="KW-1133">Transmembrane helix</keyword>
<evidence type="ECO:0000313" key="3">
    <source>
        <dbReference type="WBParaSite" id="PgB19_g011_t02"/>
    </source>
</evidence>
<dbReference type="AlphaFoldDB" id="A0A914ZTK2"/>
<name>A0A914ZTK2_PARUN</name>
<sequence length="76" mass="8508">MFSTNASKELFVNGKINVGKTCFFEIVVAIMSADVFKVSFFAYCKSNHSAIMFIITNSISSAQFLALFFSERSLIF</sequence>
<accession>A0A914ZTK2</accession>
<evidence type="ECO:0000313" key="2">
    <source>
        <dbReference type="Proteomes" id="UP000887569"/>
    </source>
</evidence>
<reference evidence="3" key="1">
    <citation type="submission" date="2022-11" db="UniProtKB">
        <authorList>
            <consortium name="WormBaseParasite"/>
        </authorList>
    </citation>
    <scope>IDENTIFICATION</scope>
</reference>
<dbReference type="WBParaSite" id="PgB19_g011_t02">
    <property type="protein sequence ID" value="PgB19_g011_t02"/>
    <property type="gene ID" value="PgB19_g011"/>
</dbReference>
<keyword evidence="2" id="KW-1185">Reference proteome</keyword>
<dbReference type="Proteomes" id="UP000887569">
    <property type="component" value="Unplaced"/>
</dbReference>
<feature type="transmembrane region" description="Helical" evidence="1">
    <location>
        <begin position="21"/>
        <end position="43"/>
    </location>
</feature>
<keyword evidence="1" id="KW-0472">Membrane</keyword>